<dbReference type="AlphaFoldDB" id="A0A1I6M410"/>
<reference evidence="1 2" key="1">
    <citation type="submission" date="2016-10" db="EMBL/GenBank/DDBJ databases">
        <authorList>
            <person name="de Groot N.N."/>
        </authorList>
    </citation>
    <scope>NUCLEOTIDE SEQUENCE [LARGE SCALE GENOMIC DNA]</scope>
    <source>
        <strain evidence="1 2">DSM 29433</strain>
    </source>
</reference>
<dbReference type="STRING" id="1123755.SAMN05444714_1206"/>
<evidence type="ECO:0000313" key="1">
    <source>
        <dbReference type="EMBL" id="SFS10393.1"/>
    </source>
</evidence>
<keyword evidence="2" id="KW-1185">Reference proteome</keyword>
<dbReference type="Proteomes" id="UP000198926">
    <property type="component" value="Unassembled WGS sequence"/>
</dbReference>
<name>A0A1I6M410_9RHOB</name>
<organism evidence="1 2">
    <name type="scientific">Yoonia litorea</name>
    <dbReference type="NCBI Taxonomy" id="1123755"/>
    <lineage>
        <taxon>Bacteria</taxon>
        <taxon>Pseudomonadati</taxon>
        <taxon>Pseudomonadota</taxon>
        <taxon>Alphaproteobacteria</taxon>
        <taxon>Rhodobacterales</taxon>
        <taxon>Paracoccaceae</taxon>
        <taxon>Yoonia</taxon>
    </lineage>
</organism>
<sequence>MPAVPTHHDNATLTQPPCPARSFATSVTMTSYCMKTSTAEDAPRV</sequence>
<dbReference type="EMBL" id="FOZM01000001">
    <property type="protein sequence ID" value="SFS10393.1"/>
    <property type="molecule type" value="Genomic_DNA"/>
</dbReference>
<evidence type="ECO:0000313" key="2">
    <source>
        <dbReference type="Proteomes" id="UP000198926"/>
    </source>
</evidence>
<gene>
    <name evidence="1" type="ORF">SAMN05444714_1206</name>
</gene>
<accession>A0A1I6M410</accession>
<proteinExistence type="predicted"/>
<protein>
    <submittedName>
        <fullName evidence="1">Uncharacterized protein</fullName>
    </submittedName>
</protein>